<dbReference type="SUPFAM" id="SSF54001">
    <property type="entry name" value="Cysteine proteinases"/>
    <property type="match status" value="1"/>
</dbReference>
<dbReference type="InterPro" id="IPR002931">
    <property type="entry name" value="Transglutaminase-like"/>
</dbReference>
<name>A0A5C6C377_9BACT</name>
<keyword evidence="4" id="KW-1185">Reference proteome</keyword>
<dbReference type="EMBL" id="SJPU01000001">
    <property type="protein sequence ID" value="TWU19010.1"/>
    <property type="molecule type" value="Genomic_DNA"/>
</dbReference>
<dbReference type="InterPro" id="IPR029058">
    <property type="entry name" value="AB_hydrolase_fold"/>
</dbReference>
<dbReference type="InterPro" id="IPR038765">
    <property type="entry name" value="Papain-like_cys_pep_sf"/>
</dbReference>
<reference evidence="3 4" key="1">
    <citation type="journal article" date="2020" name="Antonie Van Leeuwenhoek">
        <title>Rhodopirellula heiligendammensis sp. nov., Rhodopirellula pilleata sp. nov., and Rhodopirellula solitaria sp. nov. isolated from natural or artificial marine surfaces in Northern Germany and California, USA, and emended description of the genus Rhodopirellula.</title>
        <authorList>
            <person name="Kallscheuer N."/>
            <person name="Wiegand S."/>
            <person name="Jogler M."/>
            <person name="Boedeker C."/>
            <person name="Peeters S.H."/>
            <person name="Rast P."/>
            <person name="Heuer A."/>
            <person name="Jetten M.S.M."/>
            <person name="Rohde M."/>
            <person name="Jogler C."/>
        </authorList>
    </citation>
    <scope>NUCLEOTIDE SEQUENCE [LARGE SCALE GENOMIC DNA]</scope>
    <source>
        <strain evidence="3 4">Poly21</strain>
    </source>
</reference>
<evidence type="ECO:0000313" key="4">
    <source>
        <dbReference type="Proteomes" id="UP000319908"/>
    </source>
</evidence>
<feature type="domain" description="Transglutaminase-like" evidence="2">
    <location>
        <begin position="168"/>
        <end position="254"/>
    </location>
</feature>
<dbReference type="Proteomes" id="UP000319908">
    <property type="component" value="Unassembled WGS sequence"/>
</dbReference>
<feature type="region of interest" description="Disordered" evidence="1">
    <location>
        <begin position="709"/>
        <end position="747"/>
    </location>
</feature>
<organism evidence="3 4">
    <name type="scientific">Allorhodopirellula heiligendammensis</name>
    <dbReference type="NCBI Taxonomy" id="2714739"/>
    <lineage>
        <taxon>Bacteria</taxon>
        <taxon>Pseudomonadati</taxon>
        <taxon>Planctomycetota</taxon>
        <taxon>Planctomycetia</taxon>
        <taxon>Pirellulales</taxon>
        <taxon>Pirellulaceae</taxon>
        <taxon>Allorhodopirellula</taxon>
    </lineage>
</organism>
<accession>A0A5C6C377</accession>
<dbReference type="PANTHER" id="PTHR35532">
    <property type="entry name" value="SIMILAR TO POLYHYDROXYALKANOATE DEPOLYMERASE"/>
    <property type="match status" value="1"/>
</dbReference>
<dbReference type="Gene3D" id="3.40.50.1820">
    <property type="entry name" value="alpha/beta hydrolase"/>
    <property type="match status" value="1"/>
</dbReference>
<dbReference type="PANTHER" id="PTHR35532:SF5">
    <property type="entry name" value="CARBOHYDRATE-BINDING DOMAIN-CONTAINING PROTEIN"/>
    <property type="match status" value="1"/>
</dbReference>
<evidence type="ECO:0000259" key="2">
    <source>
        <dbReference type="Pfam" id="PF01841"/>
    </source>
</evidence>
<protein>
    <submittedName>
        <fullName evidence="3">Transglutaminase-like superfamily protein</fullName>
    </submittedName>
</protein>
<gene>
    <name evidence="3" type="ORF">Poly21_11810</name>
</gene>
<sequence length="747" mass="83184">MIDDSLSVMEKRESMRHSQYSTVRGSGEIPRRPWSSWGGLVTLSCSLLMSTFAQATSPQVSVSRLAAAGDNRAEIEKALAEVPATQRGGMEFLIEHMPERDLRTLSAAFLLENVDLAYQSRAADRWAKSVPLPIFYNDVLPYASINERRDNWRADFRKRFLPLVEDMKTPSEVAAVLNQNIFGILDVRYSTKRRKADQSPYESIAGTTASCTGLSILLIDACRAVGVPARFVGTPLWSDGSGNHSWVEIWDDGWHFTGAAEPTGDRLNDGWFMGRAAAASLNDPASAIYATSFRNTAISFPCVWDPTNKSIPAVDVTQRYVNHRRHTVSANASNHAVEQTRDWLSANSDLALLPKQDFAKVPLTRSDAITAREILAETQLAQLRTERGREFESRVIRLESLQMPFSFKRFGNKPADGWSLYISLHGGGGAPVAVNDRQWENQKNLYSLSQGIYVAPRAPTDTWNLWHQGHIDIMLRRLVEDMVAIEGVNWNRVYVMGYSAGGDGVYQLAPRMSDTWAAAAMMAGHPNETSARGLRNVPFALQVGGKDAAYNRNQIAEQWDAKLDELHDGDPGGYQHFVKIYPDKGHWMDREDAVAIDWMAEHVRNPTPDRIVWVQDDVTHRESYWLAVDEANCKPRSEIIADVDGQTISLRATGVDSVRVRLDDRFIDLDQPINIVSGGQTLHDALVERTIGELVRSLMERGDPNLSFPASVEVDLQPPQPQSSVGDDEDAPHNAAKLDTITGEDTE</sequence>
<evidence type="ECO:0000313" key="3">
    <source>
        <dbReference type="EMBL" id="TWU19010.1"/>
    </source>
</evidence>
<evidence type="ECO:0000256" key="1">
    <source>
        <dbReference type="SAM" id="MobiDB-lite"/>
    </source>
</evidence>
<comment type="caution">
    <text evidence="3">The sequence shown here is derived from an EMBL/GenBank/DDBJ whole genome shotgun (WGS) entry which is preliminary data.</text>
</comment>
<dbReference type="SUPFAM" id="SSF53474">
    <property type="entry name" value="alpha/beta-Hydrolases"/>
    <property type="match status" value="1"/>
</dbReference>
<dbReference type="AlphaFoldDB" id="A0A5C6C377"/>
<proteinExistence type="predicted"/>
<dbReference type="Gene3D" id="3.10.620.30">
    <property type="match status" value="1"/>
</dbReference>
<dbReference type="Pfam" id="PF01841">
    <property type="entry name" value="Transglut_core"/>
    <property type="match status" value="1"/>
</dbReference>
<feature type="region of interest" description="Disordered" evidence="1">
    <location>
        <begin position="1"/>
        <end position="25"/>
    </location>
</feature>